<sequence length="630" mass="70556">MELYGSHSGGLDQALKDAERRSAKTGDDAALQEALECAKAETDAAKMRAVWQGAKELRPSSDRLFQTIYARSLRKMSEVLELQNPVDVQVAGHALVRAAELGYFNIVKALRKALSELTASTLAWRFKGFALLKAVDSGSLDVVQELLRSSNLAGLALMGYELAMSRDEGYPFVRNNLTKKWRARLASVKSLLPHASPVMQYSVVELHGSGSDEEEVHEATRACFRTYFLWRLIIVAAANSHVSVFREVLRRIDEQQSVESYHNRQSSRGGDIMRNRVAIEEEFLRYALKITAKLQRDHLCYDLWRRTDEARAYGYDRTESESDAESRWRCTARSMFGVWEITMRVPTLMTEIEAAYNSDNKHAMRRYKYVKPLLPQMTNVAIQFKIAVEIGPNFIELTVGINHVRVHVENASWDEKKIGHFPSRVELKVIPATSGGNSVSMTCGSSNTAFKVGVSEQIRAGVHANIGKVAAGGLTLTAGATTSSKIESKPWNLEQLPVNGDRGGSFIWTLESLRGTEFQRLNPELMAAKSSIFQFGRRIPINPLTTLPFTSDGGINFTGSEFNDTLAWRFPKELENTEIAFDIEGLLSTTHMSQTTFWETRVLPFETRLSQKLEPCGDPSGGDKKKKKKK</sequence>
<gene>
    <name evidence="1" type="ORF">CSSPTR1EN2_LOCUS16246</name>
</gene>
<dbReference type="EMBL" id="OZ019896">
    <property type="protein sequence ID" value="CAK9222627.1"/>
    <property type="molecule type" value="Genomic_DNA"/>
</dbReference>
<dbReference type="PANTHER" id="PTHR31439:SF4">
    <property type="entry name" value="NEURONAL PAS DOMAIN PROTEIN"/>
    <property type="match status" value="1"/>
</dbReference>
<protein>
    <submittedName>
        <fullName evidence="1">Uncharacterized protein</fullName>
    </submittedName>
</protein>
<organism evidence="1 2">
    <name type="scientific">Sphagnum troendelagicum</name>
    <dbReference type="NCBI Taxonomy" id="128251"/>
    <lineage>
        <taxon>Eukaryota</taxon>
        <taxon>Viridiplantae</taxon>
        <taxon>Streptophyta</taxon>
        <taxon>Embryophyta</taxon>
        <taxon>Bryophyta</taxon>
        <taxon>Sphagnophytina</taxon>
        <taxon>Sphagnopsida</taxon>
        <taxon>Sphagnales</taxon>
        <taxon>Sphagnaceae</taxon>
        <taxon>Sphagnum</taxon>
    </lineage>
</organism>
<reference evidence="1" key="1">
    <citation type="submission" date="2024-02" db="EMBL/GenBank/DDBJ databases">
        <authorList>
            <consortium name="ELIXIR-Norway"/>
            <consortium name="Elixir Norway"/>
        </authorList>
    </citation>
    <scope>NUCLEOTIDE SEQUENCE</scope>
</reference>
<evidence type="ECO:0000313" key="1">
    <source>
        <dbReference type="EMBL" id="CAK9222627.1"/>
    </source>
</evidence>
<name>A0ABP0UID8_9BRYO</name>
<proteinExistence type="predicted"/>
<dbReference type="PANTHER" id="PTHR31439">
    <property type="entry name" value="EXPRESSED PROTEIN"/>
    <property type="match status" value="1"/>
</dbReference>
<evidence type="ECO:0000313" key="2">
    <source>
        <dbReference type="Proteomes" id="UP001497512"/>
    </source>
</evidence>
<accession>A0ABP0UID8</accession>
<dbReference type="Proteomes" id="UP001497512">
    <property type="component" value="Chromosome 4"/>
</dbReference>
<keyword evidence="2" id="KW-1185">Reference proteome</keyword>